<comment type="caution">
    <text evidence="14">The sequence shown here is derived from an EMBL/GenBank/DDBJ whole genome shotgun (WGS) entry which is preliminary data.</text>
</comment>
<proteinExistence type="predicted"/>
<dbReference type="GO" id="GO:0016787">
    <property type="term" value="F:hydrolase activity"/>
    <property type="evidence" value="ECO:0007669"/>
    <property type="project" value="UniProtKB-KW"/>
</dbReference>
<protein>
    <recommendedName>
        <fullName evidence="4">RNA helicase</fullName>
        <ecNumber evidence="4">3.6.4.13</ecNumber>
    </recommendedName>
</protein>
<evidence type="ECO:0000256" key="10">
    <source>
        <dbReference type="ARBA" id="ARBA00023128"/>
    </source>
</evidence>
<evidence type="ECO:0000256" key="7">
    <source>
        <dbReference type="ARBA" id="ARBA00022806"/>
    </source>
</evidence>
<dbReference type="InterPro" id="IPR027417">
    <property type="entry name" value="P-loop_NTPase"/>
</dbReference>
<dbReference type="EC" id="3.6.4.13" evidence="4"/>
<dbReference type="EMBL" id="JANBUO010000709">
    <property type="protein sequence ID" value="KAJ2802095.1"/>
    <property type="molecule type" value="Genomic_DNA"/>
</dbReference>
<dbReference type="InterPro" id="IPR001650">
    <property type="entry name" value="Helicase_C-like"/>
</dbReference>
<evidence type="ECO:0000256" key="4">
    <source>
        <dbReference type="ARBA" id="ARBA00012552"/>
    </source>
</evidence>
<dbReference type="PANTHER" id="PTHR12131">
    <property type="entry name" value="ATP-DEPENDENT RNA AND DNA HELICASE"/>
    <property type="match status" value="1"/>
</dbReference>
<evidence type="ECO:0000256" key="3">
    <source>
        <dbReference type="ARBA" id="ARBA00004305"/>
    </source>
</evidence>
<feature type="domain" description="Helicase C-terminal" evidence="13">
    <location>
        <begin position="403"/>
        <end position="561"/>
    </location>
</feature>
<keyword evidence="8" id="KW-0067">ATP-binding</keyword>
<dbReference type="InterPro" id="IPR055206">
    <property type="entry name" value="DEXQc_SUV3"/>
</dbReference>
<feature type="compositionally biased region" description="Polar residues" evidence="12">
    <location>
        <begin position="13"/>
        <end position="23"/>
    </location>
</feature>
<dbReference type="CDD" id="cd18805">
    <property type="entry name" value="SF2_C_suv3"/>
    <property type="match status" value="1"/>
</dbReference>
<evidence type="ECO:0000256" key="2">
    <source>
        <dbReference type="ARBA" id="ARBA00001946"/>
    </source>
</evidence>
<sequence>MQRALANGFRIGTGSSIRRSTPPTAQRVASPICADDGLANHGLLCRHYHPSVVCARKGGKKALNALKRKRAEREAAGLLRATGAVSKWSNDNIGGYSTPSRTVREGQKWPRDTEINEEFALAQRKKRLDYFRFNESMYTRCAYFGISKRDFGEWADKFILAAEQNKIKRLQPKALIPLLTLSGWEGLDNCIVNQFFAFLEEHAPHVVKDIRYLREISDMRFPHEWAVGARNMQRRIIMHVGPTNSGKTFHALQRLKGATQGIYCSPLRLLAYEIYNRMTKLGISCGLITGEDRRMPDFETLDVKPIGYNIDRRPLTQLISCTVEMAPNSTYDVAVIDEIQMLSDLHRGWSWTMALMGLRAKEIHLCGEPSAVPLVKRICESMDEEVEVREYTRLGNLKVSGTSLGGNLANVRKGDCVVVFSRKEIYEIKKAIEEKTGMRCAVIYGGLPPESRAEQARLFNDPDTGYDVLVASDAVGMGINLTINRVVFMTLQKFDGTATKQISVSQTRQIGGRAGRFDQGTKVGTVTSFREEDLKQLKKSMEQQPPNLAMAGIKPNVGMIEMFSHQFPNMSFAQLWSMFRDVSNVDDNYFLCSFGDQEGIAQTIEDLPLSISDRYHFLYAPISIRDSRMETTLRQFARAVANRRECLVGDVIKLPSSTPTTREAIRELESWHRAITLYLWLSYHFTESFRQNEEAYVLKDKCEALIQKGLLSIRHVKGDRGEDMKQYEGAELDRKTEANERMMNSFLAHLRGTAQAHA</sequence>
<dbReference type="GO" id="GO:0000965">
    <property type="term" value="P:mitochondrial RNA 3'-end processing"/>
    <property type="evidence" value="ECO:0007669"/>
    <property type="project" value="TreeGrafter"/>
</dbReference>
<dbReference type="FunFam" id="3.40.50.300:FF:000957">
    <property type="entry name" value="ATP-dependent RNA helicase SUV3L, mitochondrial"/>
    <property type="match status" value="1"/>
</dbReference>
<dbReference type="PROSITE" id="PS51194">
    <property type="entry name" value="HELICASE_CTER"/>
    <property type="match status" value="1"/>
</dbReference>
<evidence type="ECO:0000256" key="5">
    <source>
        <dbReference type="ARBA" id="ARBA00022741"/>
    </source>
</evidence>
<dbReference type="Pfam" id="PF00271">
    <property type="entry name" value="Helicase_C"/>
    <property type="match status" value="1"/>
</dbReference>
<keyword evidence="5" id="KW-0547">Nucleotide-binding</keyword>
<comment type="subcellular location">
    <subcellularLocation>
        <location evidence="3">Mitochondrion matrix</location>
    </subcellularLocation>
</comment>
<dbReference type="InterPro" id="IPR022192">
    <property type="entry name" value="SUV3_C"/>
</dbReference>
<dbReference type="InterPro" id="IPR050699">
    <property type="entry name" value="RNA-DNA_Helicase"/>
</dbReference>
<dbReference type="Gene3D" id="1.20.272.40">
    <property type="match status" value="1"/>
</dbReference>
<dbReference type="GO" id="GO:0045025">
    <property type="term" value="C:mitochondrial degradosome"/>
    <property type="evidence" value="ECO:0007669"/>
    <property type="project" value="TreeGrafter"/>
</dbReference>
<dbReference type="InterPro" id="IPR041082">
    <property type="entry name" value="Suv3_C_1"/>
</dbReference>
<dbReference type="Gene3D" id="1.20.58.1080">
    <property type="match status" value="1"/>
</dbReference>
<feature type="region of interest" description="Disordered" evidence="12">
    <location>
        <begin position="1"/>
        <end position="23"/>
    </location>
</feature>
<evidence type="ECO:0000256" key="1">
    <source>
        <dbReference type="ARBA" id="ARBA00001936"/>
    </source>
</evidence>
<keyword evidence="10" id="KW-0496">Mitochondrion</keyword>
<keyword evidence="6 14" id="KW-0378">Hydrolase</keyword>
<dbReference type="PANTHER" id="PTHR12131:SF1">
    <property type="entry name" value="ATP-DEPENDENT RNA HELICASE SUPV3L1, MITOCHONDRIAL-RELATED"/>
    <property type="match status" value="1"/>
</dbReference>
<dbReference type="GO" id="GO:0003724">
    <property type="term" value="F:RNA helicase activity"/>
    <property type="evidence" value="ECO:0007669"/>
    <property type="project" value="UniProtKB-EC"/>
</dbReference>
<evidence type="ECO:0000313" key="15">
    <source>
        <dbReference type="Proteomes" id="UP001140094"/>
    </source>
</evidence>
<keyword evidence="15" id="KW-1185">Reference proteome</keyword>
<dbReference type="Proteomes" id="UP001140094">
    <property type="component" value="Unassembled WGS sequence"/>
</dbReference>
<dbReference type="SMART" id="SM00487">
    <property type="entry name" value="DEXDc"/>
    <property type="match status" value="1"/>
</dbReference>
<reference evidence="14" key="1">
    <citation type="submission" date="2022-07" db="EMBL/GenBank/DDBJ databases">
        <title>Phylogenomic reconstructions and comparative analyses of Kickxellomycotina fungi.</title>
        <authorList>
            <person name="Reynolds N.K."/>
            <person name="Stajich J.E."/>
            <person name="Barry K."/>
            <person name="Grigoriev I.V."/>
            <person name="Crous P."/>
            <person name="Smith M.E."/>
        </authorList>
    </citation>
    <scope>NUCLEOTIDE SEQUENCE</scope>
    <source>
        <strain evidence="14">NRRL 1565</strain>
    </source>
</reference>
<dbReference type="OrthoDB" id="6692397at2759"/>
<evidence type="ECO:0000256" key="11">
    <source>
        <dbReference type="ARBA" id="ARBA00047984"/>
    </source>
</evidence>
<dbReference type="SUPFAM" id="SSF52540">
    <property type="entry name" value="P-loop containing nucleoside triphosphate hydrolases"/>
    <property type="match status" value="1"/>
</dbReference>
<dbReference type="InterPro" id="IPR014001">
    <property type="entry name" value="Helicase_ATP-bd"/>
</dbReference>
<dbReference type="InterPro" id="IPR044774">
    <property type="entry name" value="Suv3_DEXQc"/>
</dbReference>
<evidence type="ECO:0000256" key="9">
    <source>
        <dbReference type="ARBA" id="ARBA00022946"/>
    </source>
</evidence>
<evidence type="ECO:0000256" key="12">
    <source>
        <dbReference type="SAM" id="MobiDB-lite"/>
    </source>
</evidence>
<dbReference type="AlphaFoldDB" id="A0A9W8LRE7"/>
<gene>
    <name evidence="14" type="primary">SUV3</name>
    <name evidence="14" type="ORF">H4R20_003415</name>
</gene>
<evidence type="ECO:0000256" key="6">
    <source>
        <dbReference type="ARBA" id="ARBA00022801"/>
    </source>
</evidence>
<dbReference type="GO" id="GO:0005759">
    <property type="term" value="C:mitochondrial matrix"/>
    <property type="evidence" value="ECO:0007669"/>
    <property type="project" value="UniProtKB-SubCell"/>
</dbReference>
<comment type="catalytic activity">
    <reaction evidence="11">
        <text>ATP + H2O = ADP + phosphate + H(+)</text>
        <dbReference type="Rhea" id="RHEA:13065"/>
        <dbReference type="ChEBI" id="CHEBI:15377"/>
        <dbReference type="ChEBI" id="CHEBI:15378"/>
        <dbReference type="ChEBI" id="CHEBI:30616"/>
        <dbReference type="ChEBI" id="CHEBI:43474"/>
        <dbReference type="ChEBI" id="CHEBI:456216"/>
        <dbReference type="EC" id="3.6.4.13"/>
    </reaction>
</comment>
<dbReference type="CDD" id="cd17913">
    <property type="entry name" value="DEXQc_Suv3"/>
    <property type="match status" value="1"/>
</dbReference>
<evidence type="ECO:0000259" key="13">
    <source>
        <dbReference type="PROSITE" id="PS51194"/>
    </source>
</evidence>
<dbReference type="Gene3D" id="3.40.50.300">
    <property type="entry name" value="P-loop containing nucleotide triphosphate hydrolases"/>
    <property type="match status" value="2"/>
</dbReference>
<dbReference type="SMART" id="SM00490">
    <property type="entry name" value="HELICc"/>
    <property type="match status" value="1"/>
</dbReference>
<dbReference type="GO" id="GO:0005524">
    <property type="term" value="F:ATP binding"/>
    <property type="evidence" value="ECO:0007669"/>
    <property type="project" value="UniProtKB-KW"/>
</dbReference>
<keyword evidence="9" id="KW-0809">Transit peptide</keyword>
<dbReference type="Pfam" id="PF12513">
    <property type="entry name" value="SUV3_C"/>
    <property type="match status" value="1"/>
</dbReference>
<dbReference type="FunFam" id="3.40.50.300:FF:000269">
    <property type="entry name" value="ATP-dependent RNA helicase SUPV3L1, mitochondrial"/>
    <property type="match status" value="1"/>
</dbReference>
<dbReference type="Pfam" id="PF18147">
    <property type="entry name" value="Suv3_C_1"/>
    <property type="match status" value="1"/>
</dbReference>
<comment type="cofactor">
    <cofactor evidence="2">
        <name>Mg(2+)</name>
        <dbReference type="ChEBI" id="CHEBI:18420"/>
    </cofactor>
</comment>
<evidence type="ECO:0000313" key="14">
    <source>
        <dbReference type="EMBL" id="KAJ2802095.1"/>
    </source>
</evidence>
<evidence type="ECO:0000256" key="8">
    <source>
        <dbReference type="ARBA" id="ARBA00022840"/>
    </source>
</evidence>
<dbReference type="Pfam" id="PF22527">
    <property type="entry name" value="DEXQc_Suv3"/>
    <property type="match status" value="1"/>
</dbReference>
<organism evidence="14 15">
    <name type="scientific">Coemansia guatemalensis</name>
    <dbReference type="NCBI Taxonomy" id="2761395"/>
    <lineage>
        <taxon>Eukaryota</taxon>
        <taxon>Fungi</taxon>
        <taxon>Fungi incertae sedis</taxon>
        <taxon>Zoopagomycota</taxon>
        <taxon>Kickxellomycotina</taxon>
        <taxon>Kickxellomycetes</taxon>
        <taxon>Kickxellales</taxon>
        <taxon>Kickxellaceae</taxon>
        <taxon>Coemansia</taxon>
    </lineage>
</organism>
<accession>A0A9W8LRE7</accession>
<name>A0A9W8LRE7_9FUNG</name>
<comment type="cofactor">
    <cofactor evidence="1">
        <name>Mn(2+)</name>
        <dbReference type="ChEBI" id="CHEBI:29035"/>
    </cofactor>
</comment>
<keyword evidence="7 14" id="KW-0347">Helicase</keyword>